<dbReference type="InterPro" id="IPR036975">
    <property type="entry name" value="Importin-a_IBB_sf"/>
</dbReference>
<dbReference type="InterPro" id="IPR032413">
    <property type="entry name" value="Arm_3"/>
</dbReference>
<dbReference type="STRING" id="988480.A0A075AZ12"/>
<evidence type="ECO:0000256" key="5">
    <source>
        <dbReference type="PIRNR" id="PIRNR005673"/>
    </source>
</evidence>
<keyword evidence="4 5" id="KW-0653">Protein transport</keyword>
<evidence type="ECO:0000256" key="6">
    <source>
        <dbReference type="SAM" id="MobiDB-lite"/>
    </source>
</evidence>
<gene>
    <name evidence="8" type="ORF">O9G_003023</name>
</gene>
<organism evidence="8 9">
    <name type="scientific">Rozella allomycis (strain CSF55)</name>
    <dbReference type="NCBI Taxonomy" id="988480"/>
    <lineage>
        <taxon>Eukaryota</taxon>
        <taxon>Fungi</taxon>
        <taxon>Fungi incertae sedis</taxon>
        <taxon>Cryptomycota</taxon>
        <taxon>Cryptomycota incertae sedis</taxon>
        <taxon>Rozella</taxon>
    </lineage>
</organism>
<dbReference type="GO" id="GO:0061608">
    <property type="term" value="F:nuclear import signal receptor activity"/>
    <property type="evidence" value="ECO:0007669"/>
    <property type="project" value="InterPro"/>
</dbReference>
<feature type="domain" description="IBB" evidence="7">
    <location>
        <begin position="1"/>
        <end position="53"/>
    </location>
</feature>
<reference evidence="8 9" key="1">
    <citation type="journal article" date="2013" name="Curr. Biol.">
        <title>Shared signatures of parasitism and phylogenomics unite Cryptomycota and microsporidia.</title>
        <authorList>
            <person name="James T.Y."/>
            <person name="Pelin A."/>
            <person name="Bonen L."/>
            <person name="Ahrendt S."/>
            <person name="Sain D."/>
            <person name="Corradi N."/>
            <person name="Stajich J.E."/>
        </authorList>
    </citation>
    <scope>NUCLEOTIDE SEQUENCE [LARGE SCALE GENOMIC DNA]</scope>
    <source>
        <strain evidence="8 9">CSF55</strain>
    </source>
</reference>
<dbReference type="OrthoDB" id="29145at2759"/>
<dbReference type="InterPro" id="IPR002652">
    <property type="entry name" value="Importin-a_IBB"/>
</dbReference>
<accession>A0A075AZ12</accession>
<dbReference type="HOGENOM" id="CLU_018084_6_0_1"/>
<dbReference type="PIRSF" id="PIRSF005673">
    <property type="entry name" value="Importin_alpha"/>
    <property type="match status" value="1"/>
</dbReference>
<evidence type="ECO:0000313" key="8">
    <source>
        <dbReference type="EMBL" id="EPZ35369.1"/>
    </source>
</evidence>
<dbReference type="GO" id="GO:0005737">
    <property type="term" value="C:cytoplasm"/>
    <property type="evidence" value="ECO:0007669"/>
    <property type="project" value="InterPro"/>
</dbReference>
<dbReference type="Proteomes" id="UP000030755">
    <property type="component" value="Unassembled WGS sequence"/>
</dbReference>
<evidence type="ECO:0000313" key="9">
    <source>
        <dbReference type="Proteomes" id="UP000030755"/>
    </source>
</evidence>
<dbReference type="Gene3D" id="1.25.10.10">
    <property type="entry name" value="Leucine-rich Repeat Variant"/>
    <property type="match status" value="1"/>
</dbReference>
<dbReference type="PROSITE" id="PS51214">
    <property type="entry name" value="IBB"/>
    <property type="match status" value="1"/>
</dbReference>
<keyword evidence="9" id="KW-1185">Reference proteome</keyword>
<dbReference type="Pfam" id="PF01749">
    <property type="entry name" value="IBB"/>
    <property type="match status" value="1"/>
</dbReference>
<dbReference type="EMBL" id="KE560847">
    <property type="protein sequence ID" value="EPZ35369.1"/>
    <property type="molecule type" value="Genomic_DNA"/>
</dbReference>
<proteinExistence type="inferred from homology"/>
<name>A0A075AZ12_ROZAC</name>
<evidence type="ECO:0000256" key="3">
    <source>
        <dbReference type="ARBA" id="ARBA00022737"/>
    </source>
</evidence>
<comment type="similarity">
    <text evidence="1 5">Belongs to the importin alpha family.</text>
</comment>
<evidence type="ECO:0000259" key="7">
    <source>
        <dbReference type="PROSITE" id="PS51214"/>
    </source>
</evidence>
<dbReference type="OMA" id="NWSTISV"/>
<evidence type="ECO:0000256" key="2">
    <source>
        <dbReference type="ARBA" id="ARBA00022448"/>
    </source>
</evidence>
<protein>
    <recommendedName>
        <fullName evidence="5">Importin subunit alpha</fullName>
    </recommendedName>
</protein>
<dbReference type="SMART" id="SM00185">
    <property type="entry name" value="ARM"/>
    <property type="match status" value="7"/>
</dbReference>
<dbReference type="GO" id="GO:0006606">
    <property type="term" value="P:protein import into nucleus"/>
    <property type="evidence" value="ECO:0007669"/>
    <property type="project" value="InterPro"/>
</dbReference>
<dbReference type="Pfam" id="PF16186">
    <property type="entry name" value="Arm_3"/>
    <property type="match status" value="1"/>
</dbReference>
<evidence type="ECO:0000256" key="4">
    <source>
        <dbReference type="ARBA" id="ARBA00022927"/>
    </source>
</evidence>
<dbReference type="InterPro" id="IPR016024">
    <property type="entry name" value="ARM-type_fold"/>
</dbReference>
<feature type="region of interest" description="Disordered" evidence="6">
    <location>
        <begin position="1"/>
        <end position="24"/>
    </location>
</feature>
<dbReference type="InterPro" id="IPR011989">
    <property type="entry name" value="ARM-like"/>
</dbReference>
<keyword evidence="3" id="KW-0677">Repeat</keyword>
<dbReference type="PANTHER" id="PTHR23316">
    <property type="entry name" value="IMPORTIN ALPHA"/>
    <property type="match status" value="1"/>
</dbReference>
<dbReference type="InterPro" id="IPR000225">
    <property type="entry name" value="Armadillo"/>
</dbReference>
<sequence length="538" mass="61132">MASQRTRLSFKNNALTKDEMRRRRDQHKIELSKNYRELQQQKKRIQSEEMFEKMKLEEIKAKVPLIVKGMEQSDLQVKLNSIIEMRRLLLDDVKEISDIAISAGVLKICADIIVPIKYDQIEQINWDAVREIQYEAMHLINIISSGTTAHTNAVILSGCVPDIIQQFSSGVSEMMMKAIWALGNIASDTDECRSYLFECGILDPILSYISLAHKNPSSCDESMLNSCVWTLTNLCRKESVGETTRARFSDQIISGVNMLLDFPDSDIQSDACWALDYLTENTNVFVELVVNVGIIRKLIQILDTANDDSYLRPALRVIGNVAFGLDSHANEIINSGFLKTSFRLLQHPSRNLIRETCWVISNLAAGNPEQIQAIINSSIIPLMIQTAKRFDYKVKAQVCQVIANATSQKYKYPDQTKYLVIQGSIKHLCDTLRIADAELVQILLEALENILEVGEHFKQINESSTNVYKTEIEEIGGLQTIEQLLNHDKNEISFKCQEIICNYFNEDDDLDLNVENQGQMIFDFEPNSIKVPQNGFAF</sequence>
<keyword evidence="2 5" id="KW-0813">Transport</keyword>
<dbReference type="SUPFAM" id="SSF48371">
    <property type="entry name" value="ARM repeat"/>
    <property type="match status" value="1"/>
</dbReference>
<dbReference type="AlphaFoldDB" id="A0A075AZ12"/>
<evidence type="ECO:0000256" key="1">
    <source>
        <dbReference type="ARBA" id="ARBA00010394"/>
    </source>
</evidence>
<feature type="compositionally biased region" description="Polar residues" evidence="6">
    <location>
        <begin position="1"/>
        <end position="15"/>
    </location>
</feature>
<dbReference type="Gene3D" id="1.20.5.690">
    <property type="entry name" value="Importin-alpha, importin-beta-binding domain"/>
    <property type="match status" value="1"/>
</dbReference>
<dbReference type="InterPro" id="IPR024931">
    <property type="entry name" value="Importin_alpha"/>
</dbReference>